<comment type="caution">
    <text evidence="7">The sequence shown here is derived from an EMBL/GenBank/DDBJ whole genome shotgun (WGS) entry which is preliminary data.</text>
</comment>
<dbReference type="AlphaFoldDB" id="A0A1X2HUV7"/>
<dbReference type="Pfam" id="PF03343">
    <property type="entry name" value="SART-1"/>
    <property type="match status" value="1"/>
</dbReference>
<evidence type="ECO:0000313" key="8">
    <source>
        <dbReference type="Proteomes" id="UP000242180"/>
    </source>
</evidence>
<accession>A0A1X2HUV7</accession>
<name>A0A1X2HUV7_SYNRA</name>
<keyword evidence="3" id="KW-0507">mRNA processing</keyword>
<feature type="compositionally biased region" description="Low complexity" evidence="6">
    <location>
        <begin position="289"/>
        <end position="307"/>
    </location>
</feature>
<dbReference type="InterPro" id="IPR005011">
    <property type="entry name" value="SNU66/SART1"/>
</dbReference>
<dbReference type="GO" id="GO:0046540">
    <property type="term" value="C:U4/U6 x U5 tri-snRNP complex"/>
    <property type="evidence" value="ECO:0007669"/>
    <property type="project" value="InterPro"/>
</dbReference>
<dbReference type="FunCoup" id="A0A1X2HUV7">
    <property type="interactions" value="803"/>
</dbReference>
<gene>
    <name evidence="7" type="ORF">BCR43DRAFT_483202</name>
</gene>
<dbReference type="OrthoDB" id="5583at2759"/>
<dbReference type="OMA" id="KRRDYTG"/>
<protein>
    <submittedName>
        <fullName evidence="7">SART-1 protein</fullName>
    </submittedName>
</protein>
<feature type="region of interest" description="Disordered" evidence="6">
    <location>
        <begin position="18"/>
        <end position="85"/>
    </location>
</feature>
<comment type="subcellular location">
    <subcellularLocation>
        <location evidence="1">Nucleus</location>
    </subcellularLocation>
</comment>
<keyword evidence="8" id="KW-1185">Reference proteome</keyword>
<feature type="region of interest" description="Disordered" evidence="6">
    <location>
        <begin position="498"/>
        <end position="584"/>
    </location>
</feature>
<feature type="compositionally biased region" description="Polar residues" evidence="6">
    <location>
        <begin position="398"/>
        <end position="409"/>
    </location>
</feature>
<dbReference type="InParanoid" id="A0A1X2HUV7"/>
<feature type="compositionally biased region" description="Low complexity" evidence="6">
    <location>
        <begin position="410"/>
        <end position="435"/>
    </location>
</feature>
<dbReference type="GO" id="GO:0000481">
    <property type="term" value="P:maturation of 5S rRNA"/>
    <property type="evidence" value="ECO:0007669"/>
    <property type="project" value="TreeGrafter"/>
</dbReference>
<feature type="compositionally biased region" description="Low complexity" evidence="6">
    <location>
        <begin position="678"/>
        <end position="689"/>
    </location>
</feature>
<dbReference type="PANTHER" id="PTHR14152">
    <property type="entry name" value="SQUAMOUS CELL CARCINOMA ANTIGEN RECOGNISED BY CYTOTOXIC T LYMPHOCYTES"/>
    <property type="match status" value="1"/>
</dbReference>
<keyword evidence="4" id="KW-0508">mRNA splicing</keyword>
<dbReference type="Pfam" id="PF19252">
    <property type="entry name" value="HIND"/>
    <property type="match status" value="1"/>
</dbReference>
<feature type="region of interest" description="Disordered" evidence="6">
    <location>
        <begin position="267"/>
        <end position="331"/>
    </location>
</feature>
<feature type="region of interest" description="Disordered" evidence="6">
    <location>
        <begin position="346"/>
        <end position="477"/>
    </location>
</feature>
<dbReference type="GO" id="GO:0045292">
    <property type="term" value="P:mRNA cis splicing, via spliceosome"/>
    <property type="evidence" value="ECO:0007669"/>
    <property type="project" value="TreeGrafter"/>
</dbReference>
<feature type="compositionally biased region" description="Low complexity" evidence="6">
    <location>
        <begin position="380"/>
        <end position="389"/>
    </location>
</feature>
<comment type="similarity">
    <text evidence="2">Belongs to the SNU66/SART1 family.</text>
</comment>
<evidence type="ECO:0000256" key="5">
    <source>
        <dbReference type="ARBA" id="ARBA00023242"/>
    </source>
</evidence>
<organism evidence="7 8">
    <name type="scientific">Syncephalastrum racemosum</name>
    <name type="common">Filamentous fungus</name>
    <dbReference type="NCBI Taxonomy" id="13706"/>
    <lineage>
        <taxon>Eukaryota</taxon>
        <taxon>Fungi</taxon>
        <taxon>Fungi incertae sedis</taxon>
        <taxon>Mucoromycota</taxon>
        <taxon>Mucoromycotina</taxon>
        <taxon>Mucoromycetes</taxon>
        <taxon>Mucorales</taxon>
        <taxon>Syncephalastraceae</taxon>
        <taxon>Syncephalastrum</taxon>
    </lineage>
</organism>
<evidence type="ECO:0000256" key="6">
    <source>
        <dbReference type="SAM" id="MobiDB-lite"/>
    </source>
</evidence>
<feature type="compositionally biased region" description="Acidic residues" evidence="6">
    <location>
        <begin position="444"/>
        <end position="457"/>
    </location>
</feature>
<dbReference type="Proteomes" id="UP000242180">
    <property type="component" value="Unassembled WGS sequence"/>
</dbReference>
<feature type="region of interest" description="Disordered" evidence="6">
    <location>
        <begin position="677"/>
        <end position="716"/>
    </location>
</feature>
<feature type="region of interest" description="Disordered" evidence="6">
    <location>
        <begin position="218"/>
        <end position="243"/>
    </location>
</feature>
<keyword evidence="5" id="KW-0539">Nucleus</keyword>
<dbReference type="EMBL" id="MCGN01000001">
    <property type="protein sequence ID" value="ORZ03357.1"/>
    <property type="molecule type" value="Genomic_DNA"/>
</dbReference>
<dbReference type="STRING" id="13706.A0A1X2HUV7"/>
<dbReference type="InterPro" id="IPR045347">
    <property type="entry name" value="HIND"/>
</dbReference>
<feature type="compositionally biased region" description="Basic and acidic residues" evidence="6">
    <location>
        <begin position="40"/>
        <end position="74"/>
    </location>
</feature>
<evidence type="ECO:0000256" key="2">
    <source>
        <dbReference type="ARBA" id="ARBA00006076"/>
    </source>
</evidence>
<evidence type="ECO:0000256" key="4">
    <source>
        <dbReference type="ARBA" id="ARBA00023187"/>
    </source>
</evidence>
<feature type="compositionally biased region" description="Basic and acidic residues" evidence="6">
    <location>
        <begin position="502"/>
        <end position="584"/>
    </location>
</feature>
<dbReference type="PANTHER" id="PTHR14152:SF5">
    <property type="entry name" value="U4_U6.U5 TRI-SNRNP-ASSOCIATED PROTEIN 1"/>
    <property type="match status" value="1"/>
</dbReference>
<proteinExistence type="inferred from homology"/>
<evidence type="ECO:0000313" key="7">
    <source>
        <dbReference type="EMBL" id="ORZ03357.1"/>
    </source>
</evidence>
<sequence>MADSISLEETNALRAKLGLPPLAGDAEEQIDPDQEAYENYQKRKDEEEKQRKAEEIRRNIEKSKNRRKQLEKLPGRGLGEADQDDDSALKWIQKLRKREKQLAEQRAREQAEMDAGFVENYEAKDLAGLKVGHDLTEFNEGSEVILTLKDRGILDEDDENAADELTNIQIEERERLRENLENKKKKPAYNPYDDEEFMLGGGKKSVLPDYEEKAKKEGFTIGKSGQVVNPEEEQSVSDKLKAHTLSYEKMKEIKDYYTQDEAALSFKKPKKKKKKDKIRKRAADDDDIPTTTATTTTTTTTVTSSSSPAQGDTNGEGEPKEPSVRKNLDTDANFVDDDDLQLALSKARRAANKQRAREIKKLTPEQIAQRIAEEREQEGNQEGSQEGEGLVLSEMSEFVSNLGSQPTYTSREASMSRRAASAEKPSASPSPTPEEAVADSQETPIDEAPIEAMETEGESTTPAPEDQDQKQAEAAIIEEPLVSGGLAATLSLLSQKGVVAKPTEEQLKRDRQAAQRLKWAAEQKKRDLERAAREREREQNRRRGRHAERDTGNRGRDRELQREREREREREKELEEREAMRAFEERMKNYRPDVKLEYVDEEGRQLDTKEAFRYMSHKFHGKTSGKAKTEKRMQKMEEELKLNMMSSSDTPLNLATRMLERQQKTGNAHVVLSVGNRGVVAPGPAGVVAESSKAGSKRSREGSDDEGTSSISKKKR</sequence>
<feature type="compositionally biased region" description="Basic and acidic residues" evidence="6">
    <location>
        <begin position="317"/>
        <end position="329"/>
    </location>
</feature>
<evidence type="ECO:0000256" key="3">
    <source>
        <dbReference type="ARBA" id="ARBA00022664"/>
    </source>
</evidence>
<evidence type="ECO:0000256" key="1">
    <source>
        <dbReference type="ARBA" id="ARBA00004123"/>
    </source>
</evidence>
<feature type="compositionally biased region" description="Acidic residues" evidence="6">
    <location>
        <begin position="25"/>
        <end position="36"/>
    </location>
</feature>
<reference evidence="7 8" key="1">
    <citation type="submission" date="2016-07" db="EMBL/GenBank/DDBJ databases">
        <title>Pervasive Adenine N6-methylation of Active Genes in Fungi.</title>
        <authorList>
            <consortium name="DOE Joint Genome Institute"/>
            <person name="Mondo S.J."/>
            <person name="Dannebaum R.O."/>
            <person name="Kuo R.C."/>
            <person name="Labutti K."/>
            <person name="Haridas S."/>
            <person name="Kuo A."/>
            <person name="Salamov A."/>
            <person name="Ahrendt S.R."/>
            <person name="Lipzen A."/>
            <person name="Sullivan W."/>
            <person name="Andreopoulos W.B."/>
            <person name="Clum A."/>
            <person name="Lindquist E."/>
            <person name="Daum C."/>
            <person name="Ramamoorthy G.K."/>
            <person name="Gryganskyi A."/>
            <person name="Culley D."/>
            <person name="Magnuson J.K."/>
            <person name="James T.Y."/>
            <person name="O'Malley M.A."/>
            <person name="Stajich J.E."/>
            <person name="Spatafora J.W."/>
            <person name="Visel A."/>
            <person name="Grigoriev I.V."/>
        </authorList>
    </citation>
    <scope>NUCLEOTIDE SEQUENCE [LARGE SCALE GENOMIC DNA]</scope>
    <source>
        <strain evidence="7 8">NRRL 2496</strain>
    </source>
</reference>
<feature type="compositionally biased region" description="Basic residues" evidence="6">
    <location>
        <begin position="267"/>
        <end position="280"/>
    </location>
</feature>
<feature type="region of interest" description="Disordered" evidence="6">
    <location>
        <begin position="179"/>
        <end position="200"/>
    </location>
</feature>